<sequence length="236" mass="27357">FRIWEYDITGLEKTLHTKTTFKPWGVFFKEVDELLQAEHEQAVKDEKEEATITGKKGGKKKGKKKPDPTIPKPKPTGVPNGPGYVKQLFTPTRFVQYYMDLEAVNSGKKKFKYEVEYTSDDEPFAFKKSQSLIVENVLSVARDLGRLVKKTKTSSEDLPFGLEENGEDEEEYEYQEVEVEEAEEHESLIEAQGKKKTKQIKVKKSEKKLKKKWEKFVEYAFVSSGYNDNLKWAHDE</sequence>
<feature type="non-terminal residue" evidence="2">
    <location>
        <position position="1"/>
    </location>
</feature>
<evidence type="ECO:0000313" key="2">
    <source>
        <dbReference type="EMBL" id="KAH3682860.1"/>
    </source>
</evidence>
<reference evidence="2" key="2">
    <citation type="submission" date="2021-01" db="EMBL/GenBank/DDBJ databases">
        <authorList>
            <person name="Schikora-Tamarit M.A."/>
        </authorList>
    </citation>
    <scope>NUCLEOTIDE SEQUENCE</scope>
    <source>
        <strain evidence="2">CBS2887</strain>
    </source>
</reference>
<dbReference type="AlphaFoldDB" id="A0A9P8Q475"/>
<comment type="caution">
    <text evidence="2">The sequence shown here is derived from an EMBL/GenBank/DDBJ whole genome shotgun (WGS) entry which is preliminary data.</text>
</comment>
<proteinExistence type="predicted"/>
<name>A0A9P8Q475_WICPI</name>
<evidence type="ECO:0000256" key="1">
    <source>
        <dbReference type="SAM" id="MobiDB-lite"/>
    </source>
</evidence>
<feature type="region of interest" description="Disordered" evidence="1">
    <location>
        <begin position="40"/>
        <end position="83"/>
    </location>
</feature>
<accession>A0A9P8Q475</accession>
<organism evidence="2 3">
    <name type="scientific">Wickerhamomyces pijperi</name>
    <name type="common">Yeast</name>
    <name type="synonym">Pichia pijperi</name>
    <dbReference type="NCBI Taxonomy" id="599730"/>
    <lineage>
        <taxon>Eukaryota</taxon>
        <taxon>Fungi</taxon>
        <taxon>Dikarya</taxon>
        <taxon>Ascomycota</taxon>
        <taxon>Saccharomycotina</taxon>
        <taxon>Saccharomycetes</taxon>
        <taxon>Phaffomycetales</taxon>
        <taxon>Wickerhamomycetaceae</taxon>
        <taxon>Wickerhamomyces</taxon>
    </lineage>
</organism>
<gene>
    <name evidence="2" type="ORF">WICPIJ_006167</name>
</gene>
<keyword evidence="3" id="KW-1185">Reference proteome</keyword>
<feature type="compositionally biased region" description="Basic and acidic residues" evidence="1">
    <location>
        <begin position="40"/>
        <end position="50"/>
    </location>
</feature>
<evidence type="ECO:0000313" key="3">
    <source>
        <dbReference type="Proteomes" id="UP000774326"/>
    </source>
</evidence>
<dbReference type="EMBL" id="JAEUBG010003385">
    <property type="protein sequence ID" value="KAH3682860.1"/>
    <property type="molecule type" value="Genomic_DNA"/>
</dbReference>
<dbReference type="Proteomes" id="UP000774326">
    <property type="component" value="Unassembled WGS sequence"/>
</dbReference>
<protein>
    <submittedName>
        <fullName evidence="2">Uncharacterized protein</fullName>
    </submittedName>
</protein>
<reference evidence="2" key="1">
    <citation type="journal article" date="2021" name="Open Biol.">
        <title>Shared evolutionary footprints suggest mitochondrial oxidative damage underlies multiple complex I losses in fungi.</title>
        <authorList>
            <person name="Schikora-Tamarit M.A."/>
            <person name="Marcet-Houben M."/>
            <person name="Nosek J."/>
            <person name="Gabaldon T."/>
        </authorList>
    </citation>
    <scope>NUCLEOTIDE SEQUENCE</scope>
    <source>
        <strain evidence="2">CBS2887</strain>
    </source>
</reference>